<comment type="caution">
    <text evidence="7">The sequence shown here is derived from an EMBL/GenBank/DDBJ whole genome shotgun (WGS) entry which is preliminary data.</text>
</comment>
<keyword evidence="1" id="KW-0001">2Fe-2S</keyword>
<dbReference type="InterPro" id="IPR017941">
    <property type="entry name" value="Rieske_2Fe-2S"/>
</dbReference>
<dbReference type="PANTHER" id="PTHR21266">
    <property type="entry name" value="IRON-SULFUR DOMAIN CONTAINING PROTEIN"/>
    <property type="match status" value="1"/>
</dbReference>
<dbReference type="InterPro" id="IPR044043">
    <property type="entry name" value="VanA_C_cat"/>
</dbReference>
<dbReference type="Proteomes" id="UP001652503">
    <property type="component" value="Unassembled WGS sequence"/>
</dbReference>
<evidence type="ECO:0000256" key="3">
    <source>
        <dbReference type="ARBA" id="ARBA00023002"/>
    </source>
</evidence>
<dbReference type="SUPFAM" id="SSF55961">
    <property type="entry name" value="Bet v1-like"/>
    <property type="match status" value="1"/>
</dbReference>
<keyword evidence="7" id="KW-0223">Dioxygenase</keyword>
<dbReference type="GO" id="GO:0051213">
    <property type="term" value="F:dioxygenase activity"/>
    <property type="evidence" value="ECO:0007669"/>
    <property type="project" value="UniProtKB-KW"/>
</dbReference>
<reference evidence="7 8" key="1">
    <citation type="submission" date="2022-10" db="EMBL/GenBank/DDBJ databases">
        <title>Defluviimonas sp. nov., isolated from ocean surface water.</title>
        <authorList>
            <person name="He W."/>
            <person name="Wang L."/>
            <person name="Zhang D.-F."/>
        </authorList>
    </citation>
    <scope>NUCLEOTIDE SEQUENCE [LARGE SCALE GENOMIC DNA]</scope>
    <source>
        <strain evidence="7 8">WL0075</strain>
    </source>
</reference>
<feature type="domain" description="Rieske" evidence="6">
    <location>
        <begin position="7"/>
        <end position="109"/>
    </location>
</feature>
<gene>
    <name evidence="7" type="ORF">OE647_16705</name>
</gene>
<keyword evidence="2" id="KW-0479">Metal-binding</keyword>
<organism evidence="7 8">
    <name type="scientific">Albidovulum sediminicola</name>
    <dbReference type="NCBI Taxonomy" id="2984331"/>
    <lineage>
        <taxon>Bacteria</taxon>
        <taxon>Pseudomonadati</taxon>
        <taxon>Pseudomonadota</taxon>
        <taxon>Alphaproteobacteria</taxon>
        <taxon>Rhodobacterales</taxon>
        <taxon>Paracoccaceae</taxon>
        <taxon>Albidovulum</taxon>
    </lineage>
</organism>
<evidence type="ECO:0000313" key="8">
    <source>
        <dbReference type="Proteomes" id="UP001652503"/>
    </source>
</evidence>
<sequence>MYLKNAWYVAGWSKDFDHDLKAETFLGEEIVIYRKRDGSPVALEDACPHRKLPLSKGSLKDDTVVCGYHGLTFDCSGACVAAPTQPDRIPSRAVVRSYPVVDRYRFLWIWMGDPSLADPDKIFPIENFDSPEWGYTDGGVIDIECNYLWIVDNLLDPSHVAWVHLTSFAGAGTEDQPLHVARTERGVIVSRWIYDRPPSPYYAGLVRFEGNCDRLQHYEMCYPAIGLNKSVYTPVGTGGPDMAPVEKTFINISYNFMTPIDEDRSRYFWFQHRNSDPQDQAISEKMNAGARMAFEEDRAVLVAVHKGMKHKKTPNIDLGLDSGAKLFRLQLQRLIDEDASAVTAAR</sequence>
<evidence type="ECO:0000256" key="4">
    <source>
        <dbReference type="ARBA" id="ARBA00023004"/>
    </source>
</evidence>
<evidence type="ECO:0000259" key="6">
    <source>
        <dbReference type="PROSITE" id="PS51296"/>
    </source>
</evidence>
<evidence type="ECO:0000256" key="1">
    <source>
        <dbReference type="ARBA" id="ARBA00022714"/>
    </source>
</evidence>
<dbReference type="Pfam" id="PF19112">
    <property type="entry name" value="VanA_C"/>
    <property type="match status" value="1"/>
</dbReference>
<dbReference type="InterPro" id="IPR050584">
    <property type="entry name" value="Cholesterol_7-desaturase"/>
</dbReference>
<dbReference type="CDD" id="cd08878">
    <property type="entry name" value="RHO_alpha_C_DMO-like"/>
    <property type="match status" value="1"/>
</dbReference>
<keyword evidence="3" id="KW-0560">Oxidoreductase</keyword>
<dbReference type="EMBL" id="JAOWLA010000018">
    <property type="protein sequence ID" value="MCV2866359.1"/>
    <property type="molecule type" value="Genomic_DNA"/>
</dbReference>
<protein>
    <submittedName>
        <fullName evidence="7">Aromatic ring-hydroxylating dioxygenase subunit alpha</fullName>
    </submittedName>
</protein>
<evidence type="ECO:0000313" key="7">
    <source>
        <dbReference type="EMBL" id="MCV2866359.1"/>
    </source>
</evidence>
<name>A0ABT2Z5C9_9RHOB</name>
<keyword evidence="4" id="KW-0408">Iron</keyword>
<accession>A0ABT2Z5C9</accession>
<proteinExistence type="predicted"/>
<dbReference type="Gene3D" id="2.102.10.10">
    <property type="entry name" value="Rieske [2Fe-2S] iron-sulphur domain"/>
    <property type="match status" value="1"/>
</dbReference>
<dbReference type="PROSITE" id="PS51296">
    <property type="entry name" value="RIESKE"/>
    <property type="match status" value="1"/>
</dbReference>
<dbReference type="SUPFAM" id="SSF50022">
    <property type="entry name" value="ISP domain"/>
    <property type="match status" value="1"/>
</dbReference>
<keyword evidence="8" id="KW-1185">Reference proteome</keyword>
<dbReference type="InterPro" id="IPR036922">
    <property type="entry name" value="Rieske_2Fe-2S_sf"/>
</dbReference>
<dbReference type="PANTHER" id="PTHR21266:SF60">
    <property type="entry name" value="3-KETOSTEROID-9-ALPHA-MONOOXYGENASE, OXYGENASE COMPONENT"/>
    <property type="match status" value="1"/>
</dbReference>
<keyword evidence="5" id="KW-0411">Iron-sulfur</keyword>
<dbReference type="RefSeq" id="WP_263722894.1">
    <property type="nucleotide sequence ID" value="NZ_JAOWLA010000018.1"/>
</dbReference>
<evidence type="ECO:0000256" key="2">
    <source>
        <dbReference type="ARBA" id="ARBA00022723"/>
    </source>
</evidence>
<evidence type="ECO:0000256" key="5">
    <source>
        <dbReference type="ARBA" id="ARBA00023014"/>
    </source>
</evidence>
<dbReference type="Gene3D" id="3.90.380.10">
    <property type="entry name" value="Naphthalene 1,2-dioxygenase Alpha Subunit, Chain A, domain 1"/>
    <property type="match status" value="1"/>
</dbReference>
<dbReference type="Pfam" id="PF00355">
    <property type="entry name" value="Rieske"/>
    <property type="match status" value="1"/>
</dbReference>